<feature type="domain" description="Stress-response A/B barrel" evidence="2">
    <location>
        <begin position="29"/>
        <end position="131"/>
    </location>
</feature>
<dbReference type="AlphaFoldDB" id="A0A6A6V9B5"/>
<dbReference type="Pfam" id="PF07876">
    <property type="entry name" value="Dabb"/>
    <property type="match status" value="1"/>
</dbReference>
<proteinExistence type="predicted"/>
<dbReference type="OrthoDB" id="1601230at2759"/>
<gene>
    <name evidence="3" type="ORF">M011DRAFT_405786</name>
</gene>
<dbReference type="Gene3D" id="3.30.70.100">
    <property type="match status" value="1"/>
</dbReference>
<reference evidence="3" key="1">
    <citation type="journal article" date="2020" name="Stud. Mycol.">
        <title>101 Dothideomycetes genomes: a test case for predicting lifestyles and emergence of pathogens.</title>
        <authorList>
            <person name="Haridas S."/>
            <person name="Albert R."/>
            <person name="Binder M."/>
            <person name="Bloem J."/>
            <person name="Labutti K."/>
            <person name="Salamov A."/>
            <person name="Andreopoulos B."/>
            <person name="Baker S."/>
            <person name="Barry K."/>
            <person name="Bills G."/>
            <person name="Bluhm B."/>
            <person name="Cannon C."/>
            <person name="Castanera R."/>
            <person name="Culley D."/>
            <person name="Daum C."/>
            <person name="Ezra D."/>
            <person name="Gonzalez J."/>
            <person name="Henrissat B."/>
            <person name="Kuo A."/>
            <person name="Liang C."/>
            <person name="Lipzen A."/>
            <person name="Lutzoni F."/>
            <person name="Magnuson J."/>
            <person name="Mondo S."/>
            <person name="Nolan M."/>
            <person name="Ohm R."/>
            <person name="Pangilinan J."/>
            <person name="Park H.-J."/>
            <person name="Ramirez L."/>
            <person name="Alfaro M."/>
            <person name="Sun H."/>
            <person name="Tritt A."/>
            <person name="Yoshinaga Y."/>
            <person name="Zwiers L.-H."/>
            <person name="Turgeon B."/>
            <person name="Goodwin S."/>
            <person name="Spatafora J."/>
            <person name="Crous P."/>
            <person name="Grigoriev I."/>
        </authorList>
    </citation>
    <scope>NUCLEOTIDE SEQUENCE</scope>
    <source>
        <strain evidence="3">CBS 119925</strain>
    </source>
</reference>
<keyword evidence="4" id="KW-1185">Reference proteome</keyword>
<dbReference type="PANTHER" id="PTHR33178">
    <property type="match status" value="1"/>
</dbReference>
<dbReference type="InterPro" id="IPR044662">
    <property type="entry name" value="HS1/DABB1-like"/>
</dbReference>
<accession>A0A6A6V9B5</accession>
<dbReference type="PANTHER" id="PTHR33178:SF10">
    <property type="entry name" value="STRESS-RESPONSE A_B BARREL DOMAIN-CONTAINING PROTEIN"/>
    <property type="match status" value="1"/>
</dbReference>
<dbReference type="SMART" id="SM00886">
    <property type="entry name" value="Dabb"/>
    <property type="match status" value="1"/>
</dbReference>
<dbReference type="EMBL" id="MU006581">
    <property type="protein sequence ID" value="KAF2745747.1"/>
    <property type="molecule type" value="Genomic_DNA"/>
</dbReference>
<evidence type="ECO:0000313" key="3">
    <source>
        <dbReference type="EMBL" id="KAF2745747.1"/>
    </source>
</evidence>
<sequence length="137" mass="15385">MLGFPNHANPLYWLPLTLARPQGVQQPLTAHIVLFQFKQGTSHTAIKEATSKMLGLGKACLHPSTRTPYIVSITGGKDNSNEGLQNGMTHAFILHFYSTEDRDYYVDHDPAHQEFKDFVKPIMEKAIVVDFLDGVFI</sequence>
<name>A0A6A6V9B5_9PLEO</name>
<evidence type="ECO:0000259" key="2">
    <source>
        <dbReference type="PROSITE" id="PS51502"/>
    </source>
</evidence>
<protein>
    <recommendedName>
        <fullName evidence="2">Stress-response A/B barrel domain-containing protein</fullName>
    </recommendedName>
</protein>
<dbReference type="InterPro" id="IPR011008">
    <property type="entry name" value="Dimeric_a/b-barrel"/>
</dbReference>
<dbReference type="PROSITE" id="PS51502">
    <property type="entry name" value="S_R_A_B_BARREL"/>
    <property type="match status" value="1"/>
</dbReference>
<dbReference type="SUPFAM" id="SSF54909">
    <property type="entry name" value="Dimeric alpha+beta barrel"/>
    <property type="match status" value="1"/>
</dbReference>
<evidence type="ECO:0000313" key="4">
    <source>
        <dbReference type="Proteomes" id="UP000799440"/>
    </source>
</evidence>
<dbReference type="InterPro" id="IPR013097">
    <property type="entry name" value="Dabb"/>
</dbReference>
<organism evidence="3 4">
    <name type="scientific">Sporormia fimetaria CBS 119925</name>
    <dbReference type="NCBI Taxonomy" id="1340428"/>
    <lineage>
        <taxon>Eukaryota</taxon>
        <taxon>Fungi</taxon>
        <taxon>Dikarya</taxon>
        <taxon>Ascomycota</taxon>
        <taxon>Pezizomycotina</taxon>
        <taxon>Dothideomycetes</taxon>
        <taxon>Pleosporomycetidae</taxon>
        <taxon>Pleosporales</taxon>
        <taxon>Sporormiaceae</taxon>
        <taxon>Sporormia</taxon>
    </lineage>
</organism>
<comment type="subunit">
    <text evidence="1">Homodimer.</text>
</comment>
<evidence type="ECO:0000256" key="1">
    <source>
        <dbReference type="ARBA" id="ARBA00011738"/>
    </source>
</evidence>
<dbReference type="Proteomes" id="UP000799440">
    <property type="component" value="Unassembled WGS sequence"/>
</dbReference>